<accession>A0ABP7J2Y0</accession>
<proteinExistence type="predicted"/>
<dbReference type="EMBL" id="BAAAZR010000032">
    <property type="protein sequence ID" value="GAA3833406.1"/>
    <property type="molecule type" value="Genomic_DNA"/>
</dbReference>
<organism evidence="1 2">
    <name type="scientific">Sphaerisporangium flaviroseum</name>
    <dbReference type="NCBI Taxonomy" id="509199"/>
    <lineage>
        <taxon>Bacteria</taxon>
        <taxon>Bacillati</taxon>
        <taxon>Actinomycetota</taxon>
        <taxon>Actinomycetes</taxon>
        <taxon>Streptosporangiales</taxon>
        <taxon>Streptosporangiaceae</taxon>
        <taxon>Sphaerisporangium</taxon>
    </lineage>
</organism>
<sequence length="102" mass="10136">MGCSVGPSTYGVLGRAVYLWGARLGRLPMGPGWVVYLWGARLGRSSDGVLGRAVYLWGAGSGHPAGWCMVGSLVPSVALGVMGFGAAAVGWGAGVIGAVDGG</sequence>
<evidence type="ECO:0000313" key="1">
    <source>
        <dbReference type="EMBL" id="GAA3833406.1"/>
    </source>
</evidence>
<dbReference type="Proteomes" id="UP001500888">
    <property type="component" value="Unassembled WGS sequence"/>
</dbReference>
<evidence type="ECO:0000313" key="2">
    <source>
        <dbReference type="Proteomes" id="UP001500888"/>
    </source>
</evidence>
<name>A0ABP7J2Y0_9ACTN</name>
<protein>
    <submittedName>
        <fullName evidence="1">Uncharacterized protein</fullName>
    </submittedName>
</protein>
<gene>
    <name evidence="1" type="ORF">GCM10022226_63490</name>
</gene>
<reference evidence="2" key="1">
    <citation type="journal article" date="2019" name="Int. J. Syst. Evol. Microbiol.">
        <title>The Global Catalogue of Microorganisms (GCM) 10K type strain sequencing project: providing services to taxonomists for standard genome sequencing and annotation.</title>
        <authorList>
            <consortium name="The Broad Institute Genomics Platform"/>
            <consortium name="The Broad Institute Genome Sequencing Center for Infectious Disease"/>
            <person name="Wu L."/>
            <person name="Ma J."/>
        </authorList>
    </citation>
    <scope>NUCLEOTIDE SEQUENCE [LARGE SCALE GENOMIC DNA]</scope>
    <source>
        <strain evidence="2">JCM 16908</strain>
    </source>
</reference>
<keyword evidence="2" id="KW-1185">Reference proteome</keyword>
<comment type="caution">
    <text evidence="1">The sequence shown here is derived from an EMBL/GenBank/DDBJ whole genome shotgun (WGS) entry which is preliminary data.</text>
</comment>